<dbReference type="Gene3D" id="3.40.50.620">
    <property type="entry name" value="HUPs"/>
    <property type="match status" value="1"/>
</dbReference>
<dbReference type="AlphaFoldDB" id="Q5LCZ0"/>
<name>Q5LCZ0_BACFN</name>
<organism evidence="1 2">
    <name type="scientific">Bacteroides fragilis (strain ATCC 25285 / DSM 2151 / CCUG 4856 / JCM 11019 / LMG 10263 / NCTC 9343 / Onslow / VPI 2553 / EN-2)</name>
    <dbReference type="NCBI Taxonomy" id="272559"/>
    <lineage>
        <taxon>Bacteria</taxon>
        <taxon>Pseudomonadati</taxon>
        <taxon>Bacteroidota</taxon>
        <taxon>Bacteroidia</taxon>
        <taxon>Bacteroidales</taxon>
        <taxon>Bacteroidaceae</taxon>
        <taxon>Bacteroides</taxon>
    </lineage>
</organism>
<dbReference type="InterPro" id="IPR014729">
    <property type="entry name" value="Rossmann-like_a/b/a_fold"/>
</dbReference>
<reference evidence="1 2" key="1">
    <citation type="journal article" date="2005" name="Science">
        <title>Extensive DNA inversions in the B. fragilis genome control variable gene expression.</title>
        <authorList>
            <person name="Cerdeno-Tarraga A.M."/>
            <person name="Patrick S."/>
            <person name="Crosmann L."/>
            <person name="Blakely G."/>
            <person name="Abratt V."/>
            <person name="Lennard N."/>
            <person name="Duerden B."/>
            <person name="Poxton I."/>
            <person name="Harris B."/>
            <person name="Quail M.A."/>
            <person name="Barron A."/>
            <person name="Clarck L."/>
            <person name="Corton C."/>
            <person name="Doggett J."/>
            <person name="Holden M.T.G."/>
            <person name="Larke N."/>
            <person name="Line A."/>
            <person name="Lord A."/>
            <person name="Norbertczak H."/>
            <person name="Ormond D."/>
            <person name="Price C."/>
            <person name="Rabbinowitsch E."/>
            <person name="Woodward J."/>
            <person name="Barrel B.G."/>
            <person name="Parkhill J."/>
        </authorList>
    </citation>
    <scope>NUCLEOTIDE SEQUENCE [LARGE SCALE GENOMIC DNA]</scope>
    <source>
        <strain evidence="2">ATCC 25285 / DSM 2151 / CCUG 4856 / JCM 11019 / LMG 10263 / NCTC 9343 / Onslow / VPI 2553 / EN-2</strain>
    </source>
</reference>
<evidence type="ECO:0000313" key="1">
    <source>
        <dbReference type="EMBL" id="CAH08021.1"/>
    </source>
</evidence>
<dbReference type="DNASU" id="3288067"/>
<keyword evidence="2" id="KW-1185">Reference proteome</keyword>
<protein>
    <submittedName>
        <fullName evidence="1">Lipoprotein</fullName>
    </submittedName>
</protein>
<keyword evidence="1" id="KW-0449">Lipoprotein</keyword>
<evidence type="ECO:0000313" key="2">
    <source>
        <dbReference type="Proteomes" id="UP000006731"/>
    </source>
</evidence>
<gene>
    <name evidence="1" type="ORF">BF9343_2240</name>
</gene>
<dbReference type="eggNOG" id="ENOG5033TZ6">
    <property type="taxonomic scope" value="Bacteria"/>
</dbReference>
<dbReference type="KEGG" id="bfs:BF9343_2240"/>
<accession>Q5LCZ0</accession>
<sequence>MDRAKIVKNMIIAWFSCGVTSAVACKIALSLYENVRLYYIETGSCHPDNARFLSDCEKWYGQPIHTIRSDKYTCVSDVLRKKRYINGSTGAACTFELKKQVRYKLEKELGSWDGQVWGFDYDPKEINRAIRLKQQYPDTKPLFPLIERQITKPDAMGMLWKAGIKRYFVAVNKWHVEKIDMPLKVANLTKAKRKIEILISNYELNPMLFG</sequence>
<dbReference type="PROSITE" id="PS51257">
    <property type="entry name" value="PROKAR_LIPOPROTEIN"/>
    <property type="match status" value="1"/>
</dbReference>
<dbReference type="EMBL" id="CR626927">
    <property type="protein sequence ID" value="CAH08021.1"/>
    <property type="molecule type" value="Genomic_DNA"/>
</dbReference>
<dbReference type="SUPFAM" id="SSF52402">
    <property type="entry name" value="Adenine nucleotide alpha hydrolases-like"/>
    <property type="match status" value="1"/>
</dbReference>
<proteinExistence type="predicted"/>
<dbReference type="PaxDb" id="272559-BF9343_2240"/>
<dbReference type="HOGENOM" id="CLU_1308064_0_0_10"/>
<dbReference type="Proteomes" id="UP000006731">
    <property type="component" value="Chromosome"/>
</dbReference>